<dbReference type="GO" id="GO:0005737">
    <property type="term" value="C:cytoplasm"/>
    <property type="evidence" value="ECO:0007669"/>
    <property type="project" value="InterPro"/>
</dbReference>
<dbReference type="SMART" id="SM00836">
    <property type="entry name" value="DALR_1"/>
    <property type="match status" value="1"/>
</dbReference>
<dbReference type="Gene3D" id="3.30.1360.70">
    <property type="entry name" value="Arginyl tRNA synthetase N-terminal domain"/>
    <property type="match status" value="1"/>
</dbReference>
<sequence>MSWIYKRYIAFKLSEIIITNIFNYFEIDETKLEGATNNLNIKDLKFELKKEDSIKIIELIESCIERVKPLSKSKSKGNKRRKLNNGKELQKHDSQLSILMPHLINDLLQWYFQSLVSLNLIPDSTNIRTFKFKNDLTKWCNELKDKFPKNKYIQSVIALGIYLNFTVSKAEFLKLQLYTIPFILSNSKEFMIEQKKIIDINSKCSIPFEISNENKNIILYFTPVKLNQILSSSSTPDVGTTIESMTNHVKSLILSNFISKLYSSNDDIVNYLKFNSLNLSKDTIYNSIFMTRYTEDVNSIAKILYTNEKNDNKLQNIIKEYNNDYDKEQYIINEIYDMIIKVDEEIKENNDDNRVLNRIKEIETYLENKYEFFFDQTSEKKGDSKDEKIKAIIKNVCSLFSKRYLEGIKRFISNNQTSSLEIYNEICCHHPKNSILGDSNQIHCFENKNLIFENLLLYWIFGYMYRNHILKYEEDKEIKLDSKYENETIIEQGKQIIKLLKESTNNIYIDLESIDFSHNKTSKFIPIIKNIKQGKIYLKTNSKNINNVVNIVSNTGELSEFYSDLVLIINRVLSIYQNKPIEKFVFVNNINKEHHYMQIISILEWIQYCCEKEGKLSDIPNTIRLEVESSKKSYIEVYINTEWELITHGRIDNLWDLSVLDALDLTSNKIILDLNFLIDASKIEMSEVIESNIEKYRDMEKELLNESQENDEEFKYVRNVDEIIEISGVSSIVLQNLQFRRMKNYKYEWITTSTGNNDSFDDFDDFNNNKKSNVGLYLQYIYAKICSILRNCDFKTKQKEFSSFNKEENEDNEEYLFSLDQDIFKNIENISQKQKQNQFKNIFDFDELVRVTPEVFPLMWFLDDYIYNIYPSVYQKIEPSLILDALNQISHSISSVSSNLRVKGLGKSKLSNEIKALNSRKRLRENEQNDTSNDTIETNDQYWLTLANTRLLLFSYVRKLLYHGLSILGVQPLDRM</sequence>
<dbReference type="Proteomes" id="UP000193920">
    <property type="component" value="Unassembled WGS sequence"/>
</dbReference>
<dbReference type="InterPro" id="IPR008909">
    <property type="entry name" value="DALR_anticod-bd"/>
</dbReference>
<dbReference type="GO" id="GO:0005524">
    <property type="term" value="F:ATP binding"/>
    <property type="evidence" value="ECO:0007669"/>
    <property type="project" value="InterPro"/>
</dbReference>
<reference evidence="3 4" key="1">
    <citation type="submission" date="2016-08" db="EMBL/GenBank/DDBJ databases">
        <title>A Parts List for Fungal Cellulosomes Revealed by Comparative Genomics.</title>
        <authorList>
            <consortium name="DOE Joint Genome Institute"/>
            <person name="Haitjema C.H."/>
            <person name="Gilmore S.P."/>
            <person name="Henske J.K."/>
            <person name="Solomon K.V."/>
            <person name="De Groot R."/>
            <person name="Kuo A."/>
            <person name="Mondo S.J."/>
            <person name="Salamov A.A."/>
            <person name="Labutti K."/>
            <person name="Zhao Z."/>
            <person name="Chiniquy J."/>
            <person name="Barry K."/>
            <person name="Brewer H.M."/>
            <person name="Purvine S.O."/>
            <person name="Wright A.T."/>
            <person name="Boxma B."/>
            <person name="Van Alen T."/>
            <person name="Hackstein J.H."/>
            <person name="Baker S.E."/>
            <person name="Grigoriev I.V."/>
            <person name="O'Malley M.A."/>
        </authorList>
    </citation>
    <scope>NUCLEOTIDE SEQUENCE [LARGE SCALE GENOMIC DNA]</scope>
    <source>
        <strain evidence="3 4">G1</strain>
    </source>
</reference>
<dbReference type="GO" id="GO:0004814">
    <property type="term" value="F:arginine-tRNA ligase activity"/>
    <property type="evidence" value="ECO:0007669"/>
    <property type="project" value="InterPro"/>
</dbReference>
<dbReference type="AlphaFoldDB" id="A0A1Y2CTA6"/>
<dbReference type="EMBL" id="MCOG01000098">
    <property type="protein sequence ID" value="ORY50126.1"/>
    <property type="molecule type" value="Genomic_DNA"/>
</dbReference>
<feature type="domain" description="DALR anticodon binding" evidence="2">
    <location>
        <begin position="778"/>
        <end position="976"/>
    </location>
</feature>
<evidence type="ECO:0000313" key="3">
    <source>
        <dbReference type="EMBL" id="ORY50126.1"/>
    </source>
</evidence>
<feature type="coiled-coil region" evidence="1">
    <location>
        <begin position="686"/>
        <end position="713"/>
    </location>
</feature>
<evidence type="ECO:0000256" key="1">
    <source>
        <dbReference type="SAM" id="Coils"/>
    </source>
</evidence>
<accession>A0A1Y2CTA6</accession>
<protein>
    <recommendedName>
        <fullName evidence="2">DALR anticodon binding domain-containing protein</fullName>
    </recommendedName>
</protein>
<dbReference type="OrthoDB" id="2146855at2759"/>
<dbReference type="STRING" id="1754190.A0A1Y2CTA6"/>
<keyword evidence="1" id="KW-0175">Coiled coil</keyword>
<dbReference type="GO" id="GO:0006420">
    <property type="term" value="P:arginyl-tRNA aminoacylation"/>
    <property type="evidence" value="ECO:0007669"/>
    <property type="project" value="InterPro"/>
</dbReference>
<comment type="caution">
    <text evidence="3">The sequence shown here is derived from an EMBL/GenBank/DDBJ whole genome shotgun (WGS) entry which is preliminary data.</text>
</comment>
<organism evidence="3 4">
    <name type="scientific">Neocallimastix californiae</name>
    <dbReference type="NCBI Taxonomy" id="1754190"/>
    <lineage>
        <taxon>Eukaryota</taxon>
        <taxon>Fungi</taxon>
        <taxon>Fungi incertae sedis</taxon>
        <taxon>Chytridiomycota</taxon>
        <taxon>Chytridiomycota incertae sedis</taxon>
        <taxon>Neocallimastigomycetes</taxon>
        <taxon>Neocallimastigales</taxon>
        <taxon>Neocallimastigaceae</taxon>
        <taxon>Neocallimastix</taxon>
    </lineage>
</organism>
<proteinExistence type="predicted"/>
<keyword evidence="4" id="KW-1185">Reference proteome</keyword>
<evidence type="ECO:0000259" key="2">
    <source>
        <dbReference type="SMART" id="SM00836"/>
    </source>
</evidence>
<evidence type="ECO:0000313" key="4">
    <source>
        <dbReference type="Proteomes" id="UP000193920"/>
    </source>
</evidence>
<dbReference type="InterPro" id="IPR036695">
    <property type="entry name" value="Arg-tRNA-synth_N_sf"/>
</dbReference>
<gene>
    <name evidence="3" type="ORF">LY90DRAFT_702936</name>
</gene>
<name>A0A1Y2CTA6_9FUNG</name>
<dbReference type="Gene3D" id="1.10.730.10">
    <property type="entry name" value="Isoleucyl-tRNA Synthetase, Domain 1"/>
    <property type="match status" value="1"/>
</dbReference>